<evidence type="ECO:0000256" key="5">
    <source>
        <dbReference type="ARBA" id="ARBA00022989"/>
    </source>
</evidence>
<dbReference type="PROSITE" id="PS50939">
    <property type="entry name" value="CYTOCHROME_B561"/>
    <property type="match status" value="1"/>
</dbReference>
<dbReference type="Pfam" id="PF03188">
    <property type="entry name" value="Cytochrom_B561"/>
    <property type="match status" value="1"/>
</dbReference>
<evidence type="ECO:0000256" key="2">
    <source>
        <dbReference type="ARBA" id="ARBA00022448"/>
    </source>
</evidence>
<dbReference type="Gene3D" id="1.20.120.1770">
    <property type="match status" value="1"/>
</dbReference>
<evidence type="ECO:0000256" key="6">
    <source>
        <dbReference type="ARBA" id="ARBA00023136"/>
    </source>
</evidence>
<keyword evidence="5 7" id="KW-1133">Transmembrane helix</keyword>
<evidence type="ECO:0000256" key="3">
    <source>
        <dbReference type="ARBA" id="ARBA00022692"/>
    </source>
</evidence>
<keyword evidence="3 7" id="KW-0812">Transmembrane</keyword>
<evidence type="ECO:0000313" key="9">
    <source>
        <dbReference type="EMBL" id="TKA27639.1"/>
    </source>
</evidence>
<feature type="transmembrane region" description="Helical" evidence="7">
    <location>
        <begin position="104"/>
        <end position="130"/>
    </location>
</feature>
<evidence type="ECO:0000259" key="8">
    <source>
        <dbReference type="PROSITE" id="PS50939"/>
    </source>
</evidence>
<feature type="domain" description="Cytochrome b561" evidence="8">
    <location>
        <begin position="37"/>
        <end position="234"/>
    </location>
</feature>
<evidence type="ECO:0000256" key="4">
    <source>
        <dbReference type="ARBA" id="ARBA00022982"/>
    </source>
</evidence>
<keyword evidence="4" id="KW-0249">Electron transport</keyword>
<dbReference type="PANTHER" id="PTHR47797">
    <property type="entry name" value="DEHYDROGENASE, PUTATIVE (AFU_ORTHOLOGUE AFUA_8G05805)-RELATED"/>
    <property type="match status" value="1"/>
</dbReference>
<keyword evidence="2" id="KW-0813">Transport</keyword>
<keyword evidence="6 7" id="KW-0472">Membrane</keyword>
<feature type="transmembrane region" description="Helical" evidence="7">
    <location>
        <begin position="177"/>
        <end position="196"/>
    </location>
</feature>
<evidence type="ECO:0000256" key="1">
    <source>
        <dbReference type="ARBA" id="ARBA00004370"/>
    </source>
</evidence>
<comment type="subcellular location">
    <subcellularLocation>
        <location evidence="1">Membrane</location>
    </subcellularLocation>
</comment>
<protein>
    <recommendedName>
        <fullName evidence="8">Cytochrome b561 domain-containing protein</fullName>
    </recommendedName>
</protein>
<evidence type="ECO:0000313" key="10">
    <source>
        <dbReference type="Proteomes" id="UP000310066"/>
    </source>
</evidence>
<comment type="caution">
    <text evidence="9">The sequence shown here is derived from an EMBL/GenBank/DDBJ whole genome shotgun (WGS) entry which is preliminary data.</text>
</comment>
<sequence>MKEIPHRMVCSREKSAKPCLPSSDLRTGRSTAKAQAATTALAQGYGDGNGNNNAYSDNGGDNGSASFPSNFHLMVTAHAVLATLVFTLLFPIGGIVIRLASFPGLWWIHGVCQTLAYILYIAAFVIGISMAQHLDKMGDTHAWLGIALFVVLLFQPVLGVLHHVFFKKYSRRTVWSYGHIWLGRAAISVGMVNAGLGLRLSQETRVFAPSQGAVVGYWVVAVIIWLAYVAAVVYGEVKRRRSSAKGVVDAPPRYRQAEGEELRQYA</sequence>
<feature type="transmembrane region" description="Helical" evidence="7">
    <location>
        <begin position="142"/>
        <end position="165"/>
    </location>
</feature>
<dbReference type="OrthoDB" id="19261at2759"/>
<name>A0A4V5N4G4_9PEZI</name>
<gene>
    <name evidence="9" type="ORF">B0A54_16723</name>
</gene>
<proteinExistence type="predicted"/>
<accession>A0A4V5N4G4</accession>
<dbReference type="SMART" id="SM00665">
    <property type="entry name" value="B561"/>
    <property type="match status" value="1"/>
</dbReference>
<dbReference type="CDD" id="cd08760">
    <property type="entry name" value="Cyt_b561_FRRS1_like"/>
    <property type="match status" value="1"/>
</dbReference>
<dbReference type="Proteomes" id="UP000310066">
    <property type="component" value="Unassembled WGS sequence"/>
</dbReference>
<dbReference type="EMBL" id="NAJP01000126">
    <property type="protein sequence ID" value="TKA27639.1"/>
    <property type="molecule type" value="Genomic_DNA"/>
</dbReference>
<reference evidence="9 10" key="1">
    <citation type="submission" date="2017-03" db="EMBL/GenBank/DDBJ databases">
        <title>Genomes of endolithic fungi from Antarctica.</title>
        <authorList>
            <person name="Coleine C."/>
            <person name="Masonjones S."/>
            <person name="Stajich J.E."/>
        </authorList>
    </citation>
    <scope>NUCLEOTIDE SEQUENCE [LARGE SCALE GENOMIC DNA]</scope>
    <source>
        <strain evidence="9 10">CCFEE 5311</strain>
    </source>
</reference>
<dbReference type="PANTHER" id="PTHR47797:SF1">
    <property type="entry name" value="CYTOCHROME B561 DOMAIN-CONTAINING PROTEIN-RELATED"/>
    <property type="match status" value="1"/>
</dbReference>
<dbReference type="GO" id="GO:0016020">
    <property type="term" value="C:membrane"/>
    <property type="evidence" value="ECO:0007669"/>
    <property type="project" value="UniProtKB-SubCell"/>
</dbReference>
<dbReference type="STRING" id="329885.A0A4V5N4G4"/>
<feature type="transmembrane region" description="Helical" evidence="7">
    <location>
        <begin position="71"/>
        <end position="97"/>
    </location>
</feature>
<organism evidence="9 10">
    <name type="scientific">Friedmanniomyces endolithicus</name>
    <dbReference type="NCBI Taxonomy" id="329885"/>
    <lineage>
        <taxon>Eukaryota</taxon>
        <taxon>Fungi</taxon>
        <taxon>Dikarya</taxon>
        <taxon>Ascomycota</taxon>
        <taxon>Pezizomycotina</taxon>
        <taxon>Dothideomycetes</taxon>
        <taxon>Dothideomycetidae</taxon>
        <taxon>Mycosphaerellales</taxon>
        <taxon>Teratosphaeriaceae</taxon>
        <taxon>Friedmanniomyces</taxon>
    </lineage>
</organism>
<evidence type="ECO:0000256" key="7">
    <source>
        <dbReference type="SAM" id="Phobius"/>
    </source>
</evidence>
<dbReference type="AlphaFoldDB" id="A0A4V5N4G4"/>
<feature type="transmembrane region" description="Helical" evidence="7">
    <location>
        <begin position="216"/>
        <end position="235"/>
    </location>
</feature>
<dbReference type="InterPro" id="IPR006593">
    <property type="entry name" value="Cyt_b561/ferric_Rdtase_TM"/>
</dbReference>